<sequence length="216" mass="24036">LAYEVYTVEGVVSELKCPKTRHFIENLLVDLIIREPSAESLRIMTEVSKKTGDYPSLSAVDLKVIALLHDLHVEEYGKESLNYDCPVKNSNAQQLAGEKQKDTDAVVDKSAVDDLKMPSITEKMEEGTEDDKDNADSDNDDNESSGSSSDAGTWLNEENVDEILGHIGEVAVPERNMKVACITTDFAMQNVLLRLGLNLLSIDGYRIRQLKSYILR</sequence>
<evidence type="ECO:0000256" key="4">
    <source>
        <dbReference type="ARBA" id="ARBA00022801"/>
    </source>
</evidence>
<dbReference type="GO" id="GO:0031981">
    <property type="term" value="C:nuclear lumen"/>
    <property type="evidence" value="ECO:0007669"/>
    <property type="project" value="UniProtKB-ARBA"/>
</dbReference>
<evidence type="ECO:0000256" key="1">
    <source>
        <dbReference type="ARBA" id="ARBA00005858"/>
    </source>
</evidence>
<evidence type="ECO:0000256" key="5">
    <source>
        <dbReference type="SAM" id="MobiDB-lite"/>
    </source>
</evidence>
<dbReference type="CDD" id="cd09876">
    <property type="entry name" value="PIN_Nob1-like"/>
    <property type="match status" value="1"/>
</dbReference>
<comment type="similarity">
    <text evidence="1">Belongs to the NOB1 family.</text>
</comment>
<dbReference type="PANTHER" id="PTHR12814:SF2">
    <property type="entry name" value="RNA-BINDING PROTEIN NOB1"/>
    <property type="match status" value="1"/>
</dbReference>
<evidence type="ECO:0000256" key="3">
    <source>
        <dbReference type="ARBA" id="ARBA00022723"/>
    </source>
</evidence>
<dbReference type="GO" id="GO:0005737">
    <property type="term" value="C:cytoplasm"/>
    <property type="evidence" value="ECO:0007669"/>
    <property type="project" value="UniProtKB-ARBA"/>
</dbReference>
<dbReference type="AlphaFoldDB" id="A0A183EHD7"/>
<feature type="compositionally biased region" description="Basic and acidic residues" evidence="5">
    <location>
        <begin position="117"/>
        <end position="126"/>
    </location>
</feature>
<dbReference type="FunFam" id="3.40.50.1010:FF:000020">
    <property type="entry name" value="20S-pre-rRNA D-site endonuclease NOB1"/>
    <property type="match status" value="1"/>
</dbReference>
<dbReference type="GO" id="GO:0016787">
    <property type="term" value="F:hydrolase activity"/>
    <property type="evidence" value="ECO:0007669"/>
    <property type="project" value="UniProtKB-KW"/>
</dbReference>
<dbReference type="GO" id="GO:0030688">
    <property type="term" value="C:preribosome, small subunit precursor"/>
    <property type="evidence" value="ECO:0007669"/>
    <property type="project" value="TreeGrafter"/>
</dbReference>
<keyword evidence="2" id="KW-0540">Nuclease</keyword>
<protein>
    <submittedName>
        <fullName evidence="7">PIN_6 domain-containing protein</fullName>
    </submittedName>
</protein>
<reference evidence="7" key="1">
    <citation type="submission" date="2016-06" db="UniProtKB">
        <authorList>
            <consortium name="WormBaseParasite"/>
        </authorList>
    </citation>
    <scope>IDENTIFICATION</scope>
</reference>
<feature type="compositionally biased region" description="Acidic residues" evidence="5">
    <location>
        <begin position="127"/>
        <end position="143"/>
    </location>
</feature>
<name>A0A183EHD7_9BILA</name>
<feature type="domain" description="Ribonuclease PIN" evidence="6">
    <location>
        <begin position="2"/>
        <end position="71"/>
    </location>
</feature>
<evidence type="ECO:0000259" key="6">
    <source>
        <dbReference type="Pfam" id="PF17146"/>
    </source>
</evidence>
<dbReference type="GO" id="GO:0030490">
    <property type="term" value="P:maturation of SSU-rRNA"/>
    <property type="evidence" value="ECO:0007669"/>
    <property type="project" value="TreeGrafter"/>
</dbReference>
<feature type="region of interest" description="Disordered" evidence="5">
    <location>
        <begin position="117"/>
        <end position="154"/>
    </location>
</feature>
<keyword evidence="3" id="KW-0479">Metal-binding</keyword>
<dbReference type="InterPro" id="IPR039907">
    <property type="entry name" value="NOB1"/>
</dbReference>
<accession>A0A183EHD7</accession>
<dbReference type="InterPro" id="IPR033411">
    <property type="entry name" value="Ribonuclease_PIN"/>
</dbReference>
<evidence type="ECO:0000256" key="2">
    <source>
        <dbReference type="ARBA" id="ARBA00022722"/>
    </source>
</evidence>
<dbReference type="WBParaSite" id="GPUH_0002040301-mRNA-1">
    <property type="protein sequence ID" value="GPUH_0002040301-mRNA-1"/>
    <property type="gene ID" value="GPUH_0002040301"/>
</dbReference>
<dbReference type="PANTHER" id="PTHR12814">
    <property type="entry name" value="RNA-BINDING PROTEIN NOB1"/>
    <property type="match status" value="1"/>
</dbReference>
<proteinExistence type="inferred from homology"/>
<keyword evidence="4" id="KW-0378">Hydrolase</keyword>
<organism evidence="7">
    <name type="scientific">Gongylonema pulchrum</name>
    <dbReference type="NCBI Taxonomy" id="637853"/>
    <lineage>
        <taxon>Eukaryota</taxon>
        <taxon>Metazoa</taxon>
        <taxon>Ecdysozoa</taxon>
        <taxon>Nematoda</taxon>
        <taxon>Chromadorea</taxon>
        <taxon>Rhabditida</taxon>
        <taxon>Spirurina</taxon>
        <taxon>Spiruromorpha</taxon>
        <taxon>Spiruroidea</taxon>
        <taxon>Gongylonematidae</taxon>
        <taxon>Gongylonema</taxon>
    </lineage>
</organism>
<dbReference type="Gene3D" id="3.40.50.1010">
    <property type="entry name" value="5'-nuclease"/>
    <property type="match status" value="1"/>
</dbReference>
<dbReference type="Pfam" id="PF17146">
    <property type="entry name" value="PIN_6"/>
    <property type="match status" value="1"/>
</dbReference>
<evidence type="ECO:0000313" key="7">
    <source>
        <dbReference type="WBParaSite" id="GPUH_0002040301-mRNA-1"/>
    </source>
</evidence>
<dbReference type="GO" id="GO:0046872">
    <property type="term" value="F:metal ion binding"/>
    <property type="evidence" value="ECO:0007669"/>
    <property type="project" value="UniProtKB-KW"/>
</dbReference>
<dbReference type="GO" id="GO:0004521">
    <property type="term" value="F:RNA endonuclease activity"/>
    <property type="evidence" value="ECO:0007669"/>
    <property type="project" value="TreeGrafter"/>
</dbReference>